<feature type="region of interest" description="Disordered" evidence="1">
    <location>
        <begin position="968"/>
        <end position="995"/>
    </location>
</feature>
<dbReference type="Gene3D" id="3.40.50.300">
    <property type="entry name" value="P-loop containing nucleotide triphosphate hydrolases"/>
    <property type="match status" value="2"/>
</dbReference>
<evidence type="ECO:0000313" key="5">
    <source>
        <dbReference type="Proteomes" id="UP000271587"/>
    </source>
</evidence>
<feature type="region of interest" description="Disordered" evidence="1">
    <location>
        <begin position="787"/>
        <end position="811"/>
    </location>
</feature>
<feature type="domain" description="DNA helicase Pif1-like DEAD-box helicase" evidence="3">
    <location>
        <begin position="17"/>
        <end position="216"/>
    </location>
</feature>
<name>A0A3G6J8Q1_9CORY</name>
<dbReference type="CDD" id="cd18037">
    <property type="entry name" value="DEXSc_Pif1_like"/>
    <property type="match status" value="1"/>
</dbReference>
<evidence type="ECO:0000256" key="1">
    <source>
        <dbReference type="SAM" id="MobiDB-lite"/>
    </source>
</evidence>
<dbReference type="InterPro" id="IPR027417">
    <property type="entry name" value="P-loop_NTPase"/>
</dbReference>
<dbReference type="CDD" id="cd18809">
    <property type="entry name" value="SF1_C_RecD"/>
    <property type="match status" value="1"/>
</dbReference>
<proteinExistence type="predicted"/>
<dbReference type="GO" id="GO:0003678">
    <property type="term" value="F:DNA helicase activity"/>
    <property type="evidence" value="ECO:0007669"/>
    <property type="project" value="InterPro"/>
</dbReference>
<gene>
    <name evidence="4" type="ORF">CGERO_10575</name>
</gene>
<keyword evidence="2" id="KW-0472">Membrane</keyword>
<dbReference type="OrthoDB" id="9763659at2"/>
<evidence type="ECO:0000313" key="4">
    <source>
        <dbReference type="EMBL" id="AZA12394.1"/>
    </source>
</evidence>
<dbReference type="KEGG" id="cgk:CGERO_10575"/>
<feature type="transmembrane region" description="Helical" evidence="2">
    <location>
        <begin position="1049"/>
        <end position="1070"/>
    </location>
</feature>
<accession>A0A3G6J8Q1</accession>
<dbReference type="InterPro" id="IPR051055">
    <property type="entry name" value="PIF1_helicase"/>
</dbReference>
<feature type="compositionally biased region" description="Basic and acidic residues" evidence="1">
    <location>
        <begin position="789"/>
        <end position="799"/>
    </location>
</feature>
<evidence type="ECO:0000259" key="3">
    <source>
        <dbReference type="Pfam" id="PF05970"/>
    </source>
</evidence>
<sequence>MTLTITPEFEAAIKALHAGRNLLISGKAGTGKSTLLRMFVEQIEEPGNAQSQKNVLVTAPTGVAAQNIGGFTIHKAFGFRPGLFPDDIKPGGKWRPTVEAIKLLEILDVLIIDEVSMVRADLFDMVDQALRQIRKNKAPFGGVQLVLVGDLLQLPPVVTDSERALFSEQWSSPYFFGAHCYRALELKKVTLTHIWRQSDSAFVEILNEVREGAVSPESLESLNNLVDPKFDVANDWTILCSYRREVERINNAKLDALGSPILTSEAEFTGDAAKTDFNGSEVLRYAVGMRVMVVINDFAGRYVNGSFGTVSSANSDEIEVVLDDSSKTVSFERHVWEVNKPKVSGGRISADVVGTVRQFPIIAAWAITVHKSQGKTIPKCFITLRGGMLVDGQFYVALSRAVDMEHLRFDQEVLPKHIRANNSLVRFLRRETSELVTTNRVVFLSFDGVDFGVSQHVARIHATIIHDGTVVADFGTWLNPNCDLGDFGVREKVPPMGLAAAPEIGDFWPLLRRQAEGGLIVGDGLQMLEAAIRHQQKGMQLNLGTGYDFGDFELTLHGTNPEQRCGEMVRYYQVGSLKLERGEAVPEADEHEEGAVFIPDWASSSEMFLDPSRATDSDIAWAAMSGALRKPESKAEVVECAELLSAWAISRGAWTKELAHDIKQRAAKIMSDEIDLPEVMDEHVDIADLLRAGTKVAWTGSRKIAEQKGLSEDQLRALLAERNLEYRTGVSKTKCDVLIAGDVASMSNKAKRAREYGKPIISVEEFEQWYINGFQLPARKEAQISQKPGELKKAAKADPAKPAPSVISASAESPAVPRDELDRIFVTGARVAFRGYTYIHGTLYPQGGALEELCGSLGLVYKQAVSKTRCDVLVTDDFETTQGKNGLALRYGKPRVSNTDFTWWVEQRLEQQAATETTLSEAKSEVALSDPHEPSPKTFETSSEVELQRTAVTPKFEKAMDQEPRHFNVHATGSDQNSLKVEETAATPEPPLDLPALNIPKPTDFEVAPVSAQQFPTGPYSKQISMAQGLQRNDSKHQKFLAAKRRLKLSAKITVGLFVVGLLVALVGLIPVGAALWMAGFFGACVSTAFAVETLFKYLKSRGE</sequence>
<dbReference type="GO" id="GO:0006281">
    <property type="term" value="P:DNA repair"/>
    <property type="evidence" value="ECO:0007669"/>
    <property type="project" value="InterPro"/>
</dbReference>
<dbReference type="PANTHER" id="PTHR47642">
    <property type="entry name" value="ATP-DEPENDENT DNA HELICASE"/>
    <property type="match status" value="1"/>
</dbReference>
<feature type="region of interest" description="Disordered" evidence="1">
    <location>
        <begin position="915"/>
        <end position="945"/>
    </location>
</feature>
<dbReference type="Gene3D" id="3.40.50.10190">
    <property type="entry name" value="BRCT domain"/>
    <property type="match status" value="1"/>
</dbReference>
<organism evidence="4 5">
    <name type="scientific">Corynebacterium gerontici</name>
    <dbReference type="NCBI Taxonomy" id="2079234"/>
    <lineage>
        <taxon>Bacteria</taxon>
        <taxon>Bacillati</taxon>
        <taxon>Actinomycetota</taxon>
        <taxon>Actinomycetes</taxon>
        <taxon>Mycobacteriales</taxon>
        <taxon>Corynebacteriaceae</taxon>
        <taxon>Corynebacterium</taxon>
    </lineage>
</organism>
<evidence type="ECO:0000256" key="2">
    <source>
        <dbReference type="SAM" id="Phobius"/>
    </source>
</evidence>
<dbReference type="GO" id="GO:0000723">
    <property type="term" value="P:telomere maintenance"/>
    <property type="evidence" value="ECO:0007669"/>
    <property type="project" value="InterPro"/>
</dbReference>
<dbReference type="SUPFAM" id="SSF52540">
    <property type="entry name" value="P-loop containing nucleoside triphosphate hydrolases"/>
    <property type="match status" value="2"/>
</dbReference>
<reference evidence="4 5" key="1">
    <citation type="submission" date="2018-11" db="EMBL/GenBank/DDBJ databases">
        <authorList>
            <person name="Kleinhagauer T."/>
            <person name="Glaeser S.P."/>
            <person name="Spergser J."/>
            <person name="Ruckert C."/>
            <person name="Kaempfer P."/>
            <person name="Busse H.-J."/>
        </authorList>
    </citation>
    <scope>NUCLEOTIDE SEQUENCE [LARGE SCALE GENOMIC DNA]</scope>
    <source>
        <strain evidence="4 5">W8</strain>
    </source>
</reference>
<dbReference type="PANTHER" id="PTHR47642:SF5">
    <property type="entry name" value="ATP-DEPENDENT DNA HELICASE"/>
    <property type="match status" value="1"/>
</dbReference>
<dbReference type="InterPro" id="IPR010285">
    <property type="entry name" value="DNA_helicase_pif1-like_DEAD"/>
</dbReference>
<keyword evidence="2" id="KW-0812">Transmembrane</keyword>
<dbReference type="EMBL" id="CP033897">
    <property type="protein sequence ID" value="AZA12394.1"/>
    <property type="molecule type" value="Genomic_DNA"/>
</dbReference>
<dbReference type="Pfam" id="PF05970">
    <property type="entry name" value="PIF1"/>
    <property type="match status" value="1"/>
</dbReference>
<keyword evidence="5" id="KW-1185">Reference proteome</keyword>
<dbReference type="Proteomes" id="UP000271587">
    <property type="component" value="Chromosome"/>
</dbReference>
<dbReference type="InterPro" id="IPR036420">
    <property type="entry name" value="BRCT_dom_sf"/>
</dbReference>
<protein>
    <submittedName>
        <fullName evidence="4">DNA polymerase III subunit epsilon</fullName>
    </submittedName>
</protein>
<keyword evidence="2" id="KW-1133">Transmembrane helix</keyword>
<dbReference type="AlphaFoldDB" id="A0A3G6J8Q1"/>
<dbReference type="RefSeq" id="WP_123935706.1">
    <property type="nucleotide sequence ID" value="NZ_CP033897.1"/>
</dbReference>